<feature type="chain" id="PRO_5043597042" evidence="1">
    <location>
        <begin position="34"/>
        <end position="99"/>
    </location>
</feature>
<sequence>MGPSRPLAGPGLLWNVVAPVGLCTGSLSGGTVAEPAQAQGSACHGRLQEEWSWQGRRQRRLQRREDSEKGGVVAHPLVWVWKKLITMESHVGLSPEKAE</sequence>
<evidence type="ECO:0000313" key="3">
    <source>
        <dbReference type="Proteomes" id="UP001066276"/>
    </source>
</evidence>
<keyword evidence="3" id="KW-1185">Reference proteome</keyword>
<dbReference type="EMBL" id="JANPWB010000004">
    <property type="protein sequence ID" value="KAJ1192757.1"/>
    <property type="molecule type" value="Genomic_DNA"/>
</dbReference>
<evidence type="ECO:0000313" key="2">
    <source>
        <dbReference type="EMBL" id="KAJ1192757.1"/>
    </source>
</evidence>
<feature type="signal peptide" evidence="1">
    <location>
        <begin position="1"/>
        <end position="33"/>
    </location>
</feature>
<protein>
    <submittedName>
        <fullName evidence="2">Uncharacterized protein</fullName>
    </submittedName>
</protein>
<gene>
    <name evidence="2" type="ORF">NDU88_002063</name>
</gene>
<evidence type="ECO:0000256" key="1">
    <source>
        <dbReference type="SAM" id="SignalP"/>
    </source>
</evidence>
<reference evidence="2" key="1">
    <citation type="journal article" date="2022" name="bioRxiv">
        <title>Sequencing and chromosome-scale assembly of the giantPleurodeles waltlgenome.</title>
        <authorList>
            <person name="Brown T."/>
            <person name="Elewa A."/>
            <person name="Iarovenko S."/>
            <person name="Subramanian E."/>
            <person name="Araus A.J."/>
            <person name="Petzold A."/>
            <person name="Susuki M."/>
            <person name="Suzuki K.-i.T."/>
            <person name="Hayashi T."/>
            <person name="Toyoda A."/>
            <person name="Oliveira C."/>
            <person name="Osipova E."/>
            <person name="Leigh N.D."/>
            <person name="Simon A."/>
            <person name="Yun M.H."/>
        </authorList>
    </citation>
    <scope>NUCLEOTIDE SEQUENCE</scope>
    <source>
        <strain evidence="2">20211129_DDA</strain>
        <tissue evidence="2">Liver</tissue>
    </source>
</reference>
<accession>A0AAV7UUI3</accession>
<dbReference type="AlphaFoldDB" id="A0AAV7UUI3"/>
<name>A0AAV7UUI3_PLEWA</name>
<organism evidence="2 3">
    <name type="scientific">Pleurodeles waltl</name>
    <name type="common">Iberian ribbed newt</name>
    <dbReference type="NCBI Taxonomy" id="8319"/>
    <lineage>
        <taxon>Eukaryota</taxon>
        <taxon>Metazoa</taxon>
        <taxon>Chordata</taxon>
        <taxon>Craniata</taxon>
        <taxon>Vertebrata</taxon>
        <taxon>Euteleostomi</taxon>
        <taxon>Amphibia</taxon>
        <taxon>Batrachia</taxon>
        <taxon>Caudata</taxon>
        <taxon>Salamandroidea</taxon>
        <taxon>Salamandridae</taxon>
        <taxon>Pleurodelinae</taxon>
        <taxon>Pleurodeles</taxon>
    </lineage>
</organism>
<keyword evidence="1" id="KW-0732">Signal</keyword>
<proteinExistence type="predicted"/>
<comment type="caution">
    <text evidence="2">The sequence shown here is derived from an EMBL/GenBank/DDBJ whole genome shotgun (WGS) entry which is preliminary data.</text>
</comment>
<dbReference type="Proteomes" id="UP001066276">
    <property type="component" value="Chromosome 2_2"/>
</dbReference>